<keyword evidence="8" id="KW-1185">Reference proteome</keyword>
<feature type="transmembrane region" description="Helical" evidence="5">
    <location>
        <begin position="263"/>
        <end position="283"/>
    </location>
</feature>
<feature type="domain" description="G-protein coupled receptors family 1 profile" evidence="6">
    <location>
        <begin position="168"/>
        <end position="280"/>
    </location>
</feature>
<evidence type="ECO:0000256" key="3">
    <source>
        <dbReference type="ARBA" id="ARBA00022989"/>
    </source>
</evidence>
<evidence type="ECO:0000313" key="8">
    <source>
        <dbReference type="Proteomes" id="UP000008281"/>
    </source>
</evidence>
<dbReference type="Proteomes" id="UP000008281">
    <property type="component" value="Unassembled WGS sequence"/>
</dbReference>
<feature type="transmembrane region" description="Helical" evidence="5">
    <location>
        <begin position="180"/>
        <end position="198"/>
    </location>
</feature>
<comment type="subcellular location">
    <subcellularLocation>
        <location evidence="1">Membrane</location>
    </subcellularLocation>
</comment>
<protein>
    <recommendedName>
        <fullName evidence="6">G-protein coupled receptors family 1 profile domain-containing protein</fullName>
    </recommendedName>
</protein>
<dbReference type="Gene3D" id="1.20.1070.10">
    <property type="entry name" value="Rhodopsin 7-helix transmembrane proteins"/>
    <property type="match status" value="1"/>
</dbReference>
<dbReference type="GO" id="GO:0008528">
    <property type="term" value="F:G protein-coupled peptide receptor activity"/>
    <property type="evidence" value="ECO:0007669"/>
    <property type="project" value="InterPro"/>
</dbReference>
<gene>
    <name evidence="7" type="ORF">CRE_27274</name>
</gene>
<dbReference type="GO" id="GO:0016020">
    <property type="term" value="C:membrane"/>
    <property type="evidence" value="ECO:0007669"/>
    <property type="project" value="UniProtKB-SubCell"/>
</dbReference>
<evidence type="ECO:0000256" key="4">
    <source>
        <dbReference type="ARBA" id="ARBA00023136"/>
    </source>
</evidence>
<feature type="transmembrane region" description="Helical" evidence="5">
    <location>
        <begin position="228"/>
        <end position="251"/>
    </location>
</feature>
<dbReference type="RefSeq" id="XP_003114198.2">
    <property type="nucleotide sequence ID" value="XM_003114150.2"/>
</dbReference>
<evidence type="ECO:0000259" key="6">
    <source>
        <dbReference type="PROSITE" id="PS50262"/>
    </source>
</evidence>
<proteinExistence type="predicted"/>
<evidence type="ECO:0000256" key="1">
    <source>
        <dbReference type="ARBA" id="ARBA00004370"/>
    </source>
</evidence>
<organism evidence="8">
    <name type="scientific">Caenorhabditis remanei</name>
    <name type="common">Caenorhabditis vulgaris</name>
    <dbReference type="NCBI Taxonomy" id="31234"/>
    <lineage>
        <taxon>Eukaryota</taxon>
        <taxon>Metazoa</taxon>
        <taxon>Ecdysozoa</taxon>
        <taxon>Nematoda</taxon>
        <taxon>Chromadorea</taxon>
        <taxon>Rhabditida</taxon>
        <taxon>Rhabditina</taxon>
        <taxon>Rhabditomorpha</taxon>
        <taxon>Rhabditoidea</taxon>
        <taxon>Rhabditidae</taxon>
        <taxon>Peloderinae</taxon>
        <taxon>Caenorhabditis</taxon>
    </lineage>
</organism>
<dbReference type="PROSITE" id="PS50262">
    <property type="entry name" value="G_PROTEIN_RECEP_F1_2"/>
    <property type="match status" value="1"/>
</dbReference>
<name>E3LPE8_CAERE</name>
<dbReference type="GeneID" id="9812436"/>
<dbReference type="eggNOG" id="ENOG502T6V4">
    <property type="taxonomic scope" value="Eukaryota"/>
</dbReference>
<dbReference type="PANTHER" id="PTHR47419">
    <property type="entry name" value="DROMYOSUPPRESSIN RECEPTOR RELATED-RELATED"/>
    <property type="match status" value="1"/>
</dbReference>
<dbReference type="HOGENOM" id="CLU_066081_0_0_1"/>
<dbReference type="KEGG" id="crq:GCK72_017999"/>
<feature type="transmembrane region" description="Helical" evidence="5">
    <location>
        <begin position="118"/>
        <end position="141"/>
    </location>
</feature>
<dbReference type="SUPFAM" id="SSF81321">
    <property type="entry name" value="Family A G protein-coupled receptor-like"/>
    <property type="match status" value="1"/>
</dbReference>
<dbReference type="InterPro" id="IPR017452">
    <property type="entry name" value="GPCR_Rhodpsn_7TM"/>
</dbReference>
<feature type="transmembrane region" description="Helical" evidence="5">
    <location>
        <begin position="76"/>
        <end position="98"/>
    </location>
</feature>
<dbReference type="EMBL" id="DS268412">
    <property type="protein sequence ID" value="EFP05536.1"/>
    <property type="molecule type" value="Genomic_DNA"/>
</dbReference>
<keyword evidence="3 5" id="KW-1133">Transmembrane helix</keyword>
<evidence type="ECO:0000256" key="5">
    <source>
        <dbReference type="SAM" id="Phobius"/>
    </source>
</evidence>
<accession>E3LPE8</accession>
<keyword evidence="2 5" id="KW-0812">Transmembrane</keyword>
<sequence length="323" mass="36690">MASEYKCTQFTEALPEPGTNEAENSAVSIFITTIVQSYRPYYYYSLTSIVVFAIFANILIVVVLSHKEMRNSGVNITMMLIALCDFGCSLTGVTQLFLGTSINYSSFITACTRITVDYLAICFHASSLYLGVGLAFCRVMSLNYSDKNRNEKNGMYIEISTFSVANGCAFMKFSLFLNGFCFKIAPCILMLLMILLLLRRIREGKKSTLHNRNYNQEKIDRSSRFIQFVLVVFLVIEFPQGVFNFIGALFIIDYINYFQNLTIFFNILSVLNTTTSFLIYSTLSAKFRKLFARLLLPRYITDKIYMKSSTVAVQQVVLSSPIT</sequence>
<dbReference type="OrthoDB" id="5864054at2759"/>
<dbReference type="PANTHER" id="PTHR47419:SF2">
    <property type="entry name" value="G-PROTEIN COUPLED RECEPTORS FAMILY 1 PROFILE DOMAIN-CONTAINING PROTEIN"/>
    <property type="match status" value="1"/>
</dbReference>
<evidence type="ECO:0000256" key="2">
    <source>
        <dbReference type="ARBA" id="ARBA00022692"/>
    </source>
</evidence>
<reference evidence="7" key="1">
    <citation type="submission" date="2007-07" db="EMBL/GenBank/DDBJ databases">
        <title>PCAP assembly of the Caenorhabditis remanei genome.</title>
        <authorList>
            <consortium name="The Caenorhabditis remanei Sequencing Consortium"/>
            <person name="Wilson R.K."/>
        </authorList>
    </citation>
    <scope>NUCLEOTIDE SEQUENCE [LARGE SCALE GENOMIC DNA]</scope>
    <source>
        <strain evidence="7">PB4641</strain>
    </source>
</reference>
<evidence type="ECO:0000313" key="7">
    <source>
        <dbReference type="EMBL" id="EFP05536.1"/>
    </source>
</evidence>
<dbReference type="AlphaFoldDB" id="E3LPE8"/>
<feature type="transmembrane region" description="Helical" evidence="5">
    <location>
        <begin position="41"/>
        <end position="64"/>
    </location>
</feature>
<dbReference type="Pfam" id="PF10324">
    <property type="entry name" value="7TM_GPCR_Srw"/>
    <property type="match status" value="1"/>
</dbReference>
<dbReference type="CTD" id="9812436"/>
<dbReference type="InterPro" id="IPR019427">
    <property type="entry name" value="7TM_GPCR_serpentine_rcpt_Srw"/>
</dbReference>
<keyword evidence="4 5" id="KW-0472">Membrane</keyword>
<dbReference type="STRING" id="31234.E3LPE8"/>
<dbReference type="InParanoid" id="E3LPE8"/>